<proteinExistence type="predicted"/>
<evidence type="ECO:0000259" key="3">
    <source>
        <dbReference type="PROSITE" id="PS50943"/>
    </source>
</evidence>
<organism evidence="4 5">
    <name type="scientific">Vagococcus silagei</name>
    <dbReference type="NCBI Taxonomy" id="2508885"/>
    <lineage>
        <taxon>Bacteria</taxon>
        <taxon>Bacillati</taxon>
        <taxon>Bacillota</taxon>
        <taxon>Bacilli</taxon>
        <taxon>Lactobacillales</taxon>
        <taxon>Enterococcaceae</taxon>
        <taxon>Vagococcus</taxon>
    </lineage>
</organism>
<dbReference type="SUPFAM" id="SSF47413">
    <property type="entry name" value="lambda repressor-like DNA-binding domains"/>
    <property type="match status" value="1"/>
</dbReference>
<dbReference type="AlphaFoldDB" id="A0A4S3B6Y2"/>
<dbReference type="EMBL" id="SDGV01000001">
    <property type="protein sequence ID" value="THB62428.1"/>
    <property type="molecule type" value="Genomic_DNA"/>
</dbReference>
<keyword evidence="2" id="KW-1133">Transmembrane helix</keyword>
<name>A0A4S3B6Y2_9ENTE</name>
<evidence type="ECO:0000256" key="2">
    <source>
        <dbReference type="SAM" id="Phobius"/>
    </source>
</evidence>
<accession>A0A4S3B6Y2</accession>
<dbReference type="SMART" id="SM00530">
    <property type="entry name" value="HTH_XRE"/>
    <property type="match status" value="1"/>
</dbReference>
<evidence type="ECO:0000256" key="1">
    <source>
        <dbReference type="ARBA" id="ARBA00023125"/>
    </source>
</evidence>
<dbReference type="Pfam" id="PF01381">
    <property type="entry name" value="HTH_3"/>
    <property type="match status" value="1"/>
</dbReference>
<dbReference type="Gene3D" id="1.10.260.40">
    <property type="entry name" value="lambda repressor-like DNA-binding domains"/>
    <property type="match status" value="1"/>
</dbReference>
<keyword evidence="2" id="KW-0812">Transmembrane</keyword>
<dbReference type="PANTHER" id="PTHR46558:SF15">
    <property type="entry name" value="HELIX-TURN-HELIX DOMAIN PROTEIN"/>
    <property type="match status" value="1"/>
</dbReference>
<protein>
    <submittedName>
        <fullName evidence="4">XRE family transcriptional regulator</fullName>
    </submittedName>
</protein>
<keyword evidence="1" id="KW-0238">DNA-binding</keyword>
<comment type="caution">
    <text evidence="4">The sequence shown here is derived from an EMBL/GenBank/DDBJ whole genome shotgun (WGS) entry which is preliminary data.</text>
</comment>
<sequence length="188" mass="22225">MNFSHQLKKYREKEQLSQEELAEKIYVSRQTISKWENDKTYPDIHNLIALSILFDITLDELVKGDVEIMKSKISRQQWDFWVYSFTLFIVLTPLSFGPTMKYLGFKGMWIPLVLGSWMLFSCWMVERLKKRQNLKTYSQIISFMEQTKVDDEKVAEELKYHKVKNVVAGMVSGIVTLLLISISFFLFK</sequence>
<dbReference type="Proteomes" id="UP000310506">
    <property type="component" value="Unassembled WGS sequence"/>
</dbReference>
<dbReference type="InterPro" id="IPR010982">
    <property type="entry name" value="Lambda_DNA-bd_dom_sf"/>
</dbReference>
<gene>
    <name evidence="4" type="ORF">ESZ54_01040</name>
</gene>
<evidence type="ECO:0000313" key="5">
    <source>
        <dbReference type="Proteomes" id="UP000310506"/>
    </source>
</evidence>
<dbReference type="PANTHER" id="PTHR46558">
    <property type="entry name" value="TRACRIPTIONAL REGULATORY PROTEIN-RELATED-RELATED"/>
    <property type="match status" value="1"/>
</dbReference>
<dbReference type="RefSeq" id="WP_136135814.1">
    <property type="nucleotide sequence ID" value="NZ_SDGV01000001.1"/>
</dbReference>
<feature type="transmembrane region" description="Helical" evidence="2">
    <location>
        <begin position="78"/>
        <end position="96"/>
    </location>
</feature>
<keyword evidence="5" id="KW-1185">Reference proteome</keyword>
<dbReference type="GO" id="GO:0003677">
    <property type="term" value="F:DNA binding"/>
    <property type="evidence" value="ECO:0007669"/>
    <property type="project" value="UniProtKB-KW"/>
</dbReference>
<keyword evidence="2" id="KW-0472">Membrane</keyword>
<reference evidence="4 5" key="1">
    <citation type="submission" date="2019-01" db="EMBL/GenBank/DDBJ databases">
        <title>Vagococcus silagei sp. nov. isolated from brewer's grain.</title>
        <authorList>
            <person name="Guu J.-R."/>
        </authorList>
    </citation>
    <scope>NUCLEOTIDE SEQUENCE [LARGE SCALE GENOMIC DNA]</scope>
    <source>
        <strain evidence="4 5">2B-2</strain>
    </source>
</reference>
<evidence type="ECO:0000313" key="4">
    <source>
        <dbReference type="EMBL" id="THB62428.1"/>
    </source>
</evidence>
<feature type="domain" description="HTH cro/C1-type" evidence="3">
    <location>
        <begin position="7"/>
        <end position="61"/>
    </location>
</feature>
<dbReference type="CDD" id="cd00093">
    <property type="entry name" value="HTH_XRE"/>
    <property type="match status" value="1"/>
</dbReference>
<dbReference type="InterPro" id="IPR001387">
    <property type="entry name" value="Cro/C1-type_HTH"/>
</dbReference>
<feature type="transmembrane region" description="Helical" evidence="2">
    <location>
        <begin position="108"/>
        <end position="125"/>
    </location>
</feature>
<dbReference type="PROSITE" id="PS50943">
    <property type="entry name" value="HTH_CROC1"/>
    <property type="match status" value="1"/>
</dbReference>
<feature type="transmembrane region" description="Helical" evidence="2">
    <location>
        <begin position="166"/>
        <end position="187"/>
    </location>
</feature>
<dbReference type="OrthoDB" id="4427456at2"/>